<evidence type="ECO:0000313" key="1">
    <source>
        <dbReference type="EMBL" id="MDP8187306.1"/>
    </source>
</evidence>
<reference evidence="1" key="1">
    <citation type="journal article" date="2023" name="Front. Microbiol.">
        <title>Phylogeography and host specificity of Pasteurellaceae pathogenic to sea-farmed fish in the north-east Atlantic.</title>
        <authorList>
            <person name="Gulla S."/>
            <person name="Colquhoun D.J."/>
            <person name="Olsen A.B."/>
            <person name="Spilsberg B."/>
            <person name="Lagesen K."/>
            <person name="Aakesson C.P."/>
            <person name="Strom S."/>
            <person name="Manji F."/>
            <person name="Birkbeck T.H."/>
            <person name="Nilsen H.K."/>
        </authorList>
    </citation>
    <scope>NUCLEOTIDE SEQUENCE</scope>
    <source>
        <strain evidence="1">VIB1234</strain>
    </source>
</reference>
<evidence type="ECO:0000313" key="2">
    <source>
        <dbReference type="Proteomes" id="UP001230466"/>
    </source>
</evidence>
<comment type="caution">
    <text evidence="1">The sequence shown here is derived from an EMBL/GenBank/DDBJ whole genome shotgun (WGS) entry which is preliminary data.</text>
</comment>
<dbReference type="EMBL" id="JASAYJ010000010">
    <property type="protein sequence ID" value="MDP8187306.1"/>
    <property type="molecule type" value="Genomic_DNA"/>
</dbReference>
<gene>
    <name evidence="1" type="ORF">QJU78_05905</name>
</gene>
<proteinExistence type="predicted"/>
<sequence length="82" mass="9834">MKNFKKEKKEQILREEQIKYAVGLLVDSHFNIEVSIYWLEDLFKNKNVEVEKVITEYLELMSLNKNKIFELRKAIDPNFNGV</sequence>
<dbReference type="AlphaFoldDB" id="A0AAW8CNT4"/>
<name>A0AAW8CNT4_9PAST</name>
<dbReference type="Proteomes" id="UP001230466">
    <property type="component" value="Unassembled WGS sequence"/>
</dbReference>
<protein>
    <submittedName>
        <fullName evidence="1">Uncharacterized protein</fullName>
    </submittedName>
</protein>
<organism evidence="1 2">
    <name type="scientific">Pasteurella atlantica</name>
    <dbReference type="NCBI Taxonomy" id="2827233"/>
    <lineage>
        <taxon>Bacteria</taxon>
        <taxon>Pseudomonadati</taxon>
        <taxon>Pseudomonadota</taxon>
        <taxon>Gammaproteobacteria</taxon>
        <taxon>Pasteurellales</taxon>
        <taxon>Pasteurellaceae</taxon>
        <taxon>Pasteurella</taxon>
    </lineage>
</organism>
<dbReference type="RefSeq" id="WP_211597950.1">
    <property type="nucleotide sequence ID" value="NZ_JAGRQI010000010.1"/>
</dbReference>
<accession>A0AAW8CNT4</accession>